<organism evidence="2 3">
    <name type="scientific">Massarina eburnea CBS 473.64</name>
    <dbReference type="NCBI Taxonomy" id="1395130"/>
    <lineage>
        <taxon>Eukaryota</taxon>
        <taxon>Fungi</taxon>
        <taxon>Dikarya</taxon>
        <taxon>Ascomycota</taxon>
        <taxon>Pezizomycotina</taxon>
        <taxon>Dothideomycetes</taxon>
        <taxon>Pleosporomycetidae</taxon>
        <taxon>Pleosporales</taxon>
        <taxon>Massarineae</taxon>
        <taxon>Massarinaceae</taxon>
        <taxon>Massarina</taxon>
    </lineage>
</organism>
<feature type="region of interest" description="Disordered" evidence="1">
    <location>
        <begin position="465"/>
        <end position="535"/>
    </location>
</feature>
<gene>
    <name evidence="2" type="ORF">P280DRAFT_481555</name>
</gene>
<feature type="compositionally biased region" description="Basic and acidic residues" evidence="1">
    <location>
        <begin position="113"/>
        <end position="138"/>
    </location>
</feature>
<name>A0A6A6RW98_9PLEO</name>
<proteinExistence type="predicted"/>
<reference evidence="2" key="1">
    <citation type="journal article" date="2020" name="Stud. Mycol.">
        <title>101 Dothideomycetes genomes: a test case for predicting lifestyles and emergence of pathogens.</title>
        <authorList>
            <person name="Haridas S."/>
            <person name="Albert R."/>
            <person name="Binder M."/>
            <person name="Bloem J."/>
            <person name="Labutti K."/>
            <person name="Salamov A."/>
            <person name="Andreopoulos B."/>
            <person name="Baker S."/>
            <person name="Barry K."/>
            <person name="Bills G."/>
            <person name="Bluhm B."/>
            <person name="Cannon C."/>
            <person name="Castanera R."/>
            <person name="Culley D."/>
            <person name="Daum C."/>
            <person name="Ezra D."/>
            <person name="Gonzalez J."/>
            <person name="Henrissat B."/>
            <person name="Kuo A."/>
            <person name="Liang C."/>
            <person name="Lipzen A."/>
            <person name="Lutzoni F."/>
            <person name="Magnuson J."/>
            <person name="Mondo S."/>
            <person name="Nolan M."/>
            <person name="Ohm R."/>
            <person name="Pangilinan J."/>
            <person name="Park H.-J."/>
            <person name="Ramirez L."/>
            <person name="Alfaro M."/>
            <person name="Sun H."/>
            <person name="Tritt A."/>
            <person name="Yoshinaga Y."/>
            <person name="Zwiers L.-H."/>
            <person name="Turgeon B."/>
            <person name="Goodwin S."/>
            <person name="Spatafora J."/>
            <person name="Crous P."/>
            <person name="Grigoriev I."/>
        </authorList>
    </citation>
    <scope>NUCLEOTIDE SEQUENCE</scope>
    <source>
        <strain evidence="2">CBS 473.64</strain>
    </source>
</reference>
<keyword evidence="3" id="KW-1185">Reference proteome</keyword>
<accession>A0A6A6RW98</accession>
<feature type="compositionally biased region" description="Polar residues" evidence="1">
    <location>
        <begin position="216"/>
        <end position="229"/>
    </location>
</feature>
<feature type="compositionally biased region" description="Acidic residues" evidence="1">
    <location>
        <begin position="91"/>
        <end position="112"/>
    </location>
</feature>
<dbReference type="EMBL" id="MU006787">
    <property type="protein sequence ID" value="KAF2639425.1"/>
    <property type="molecule type" value="Genomic_DNA"/>
</dbReference>
<evidence type="ECO:0000313" key="2">
    <source>
        <dbReference type="EMBL" id="KAF2639425.1"/>
    </source>
</evidence>
<protein>
    <submittedName>
        <fullName evidence="2">Uncharacterized protein</fullName>
    </submittedName>
</protein>
<feature type="compositionally biased region" description="Basic and acidic residues" evidence="1">
    <location>
        <begin position="723"/>
        <end position="751"/>
    </location>
</feature>
<sequence>MANRRSRRSNSLEWHRIHGLETPSASPVSWDDMVREELGDNFMVPPRSGHSGEEDVTEEGSSLNGEGVSGEEEGGASEAGPFWSTEGIIGQEEEDVTDEDPSLEAEDHELEEEQLRKMEEEAEKEKDERRKAKGKGKTEAVDFEKLTNESFIESHKRVLSQELAPVPTSAPSDWAPAEAVTEEAVAETEAAVEAVETAVKTEVKTAEATEATEEVSASNDTPIASHSPSGPISLPASMATDQQLFSAPTGPSKMKAKLRAAAKEVTPKQPPKPSIASRIEAFEPRPLPNYLKLIDRYISDSNSFVTYREAICNALVDARTNLKTLNPIWMTAYRQVHSAILKGVEPAPIKPDLLRELTIHSQQASKLYSCYSQAVSNSIFWERKRNEVRNQIGGMSTQSAKEWWAAHDERLEKLCKFLDLEKVQGEIEKFERWANQIWGHDFVVVIKELHEWPRVKEEKKVGDGYEMEGQIPGENRRDVSGKPGLSLHAPLAVEPPLGHASNGTKLPVSAPPPKAAEEQNGLHISEARKKPERPEISLLPASLMRLTSSKRPALAKPPTVVGKPTIPGPYIPKSALPNAVKAAIKATPSRVQTASHGGVNRVEPILRPGESEPTQVRGRLPGFMAATSSSASRAQATAAKKNVGITGTMKALVSPKTNGSSRMNALVSKSTATMAKSRTLIPIPNGSAPRSNTRLPLGRSALVSGLGIGARRSLVEAGVVRNGDGKGIDNGTEKGKGTEDEKDKKLEDDGK</sequence>
<feature type="region of interest" description="Disordered" evidence="1">
    <location>
        <begin position="1"/>
        <end position="138"/>
    </location>
</feature>
<dbReference type="Proteomes" id="UP000799753">
    <property type="component" value="Unassembled WGS sequence"/>
</dbReference>
<feature type="region of interest" description="Disordered" evidence="1">
    <location>
        <begin position="715"/>
        <end position="751"/>
    </location>
</feature>
<feature type="region of interest" description="Disordered" evidence="1">
    <location>
        <begin position="204"/>
        <end position="229"/>
    </location>
</feature>
<evidence type="ECO:0000256" key="1">
    <source>
        <dbReference type="SAM" id="MobiDB-lite"/>
    </source>
</evidence>
<feature type="region of interest" description="Disordered" evidence="1">
    <location>
        <begin position="164"/>
        <end position="188"/>
    </location>
</feature>
<dbReference type="AlphaFoldDB" id="A0A6A6RW98"/>
<feature type="compositionally biased region" description="Basic and acidic residues" evidence="1">
    <location>
        <begin position="525"/>
        <end position="535"/>
    </location>
</feature>
<evidence type="ECO:0000313" key="3">
    <source>
        <dbReference type="Proteomes" id="UP000799753"/>
    </source>
</evidence>